<gene>
    <name evidence="2" type="ORF">OFUS_LOCUS8075</name>
</gene>
<feature type="region of interest" description="Disordered" evidence="1">
    <location>
        <begin position="58"/>
        <end position="78"/>
    </location>
</feature>
<organism evidence="2 3">
    <name type="scientific">Owenia fusiformis</name>
    <name type="common">Polychaete worm</name>
    <dbReference type="NCBI Taxonomy" id="6347"/>
    <lineage>
        <taxon>Eukaryota</taxon>
        <taxon>Metazoa</taxon>
        <taxon>Spiralia</taxon>
        <taxon>Lophotrochozoa</taxon>
        <taxon>Annelida</taxon>
        <taxon>Polychaeta</taxon>
        <taxon>Sedentaria</taxon>
        <taxon>Canalipalpata</taxon>
        <taxon>Sabellida</taxon>
        <taxon>Oweniida</taxon>
        <taxon>Oweniidae</taxon>
        <taxon>Owenia</taxon>
    </lineage>
</organism>
<name>A0A8J1UC44_OWEFU</name>
<evidence type="ECO:0000256" key="1">
    <source>
        <dbReference type="SAM" id="MobiDB-lite"/>
    </source>
</evidence>
<sequence length="140" mass="15823">APDESIFEEPNEVNEALMEMQRQLVDKIYTSQADVKKAEKEKSKAETEVRKLREQLSKLNQANNTQPQQNWSNDNDDTIAQLQDEIFQLKDALKQSKQKQTSNQSTGLPNHFLEPTPCSDHTRIGGSQRGPLSGIAGSQW</sequence>
<feature type="non-terminal residue" evidence="2">
    <location>
        <position position="140"/>
    </location>
</feature>
<feature type="non-terminal residue" evidence="2">
    <location>
        <position position="1"/>
    </location>
</feature>
<dbReference type="Proteomes" id="UP000749559">
    <property type="component" value="Unassembled WGS sequence"/>
</dbReference>
<feature type="region of interest" description="Disordered" evidence="1">
    <location>
        <begin position="92"/>
        <end position="140"/>
    </location>
</feature>
<evidence type="ECO:0000313" key="3">
    <source>
        <dbReference type="Proteomes" id="UP000749559"/>
    </source>
</evidence>
<dbReference type="AlphaFoldDB" id="A0A8J1UC44"/>
<accession>A0A8J1UC44</accession>
<comment type="caution">
    <text evidence="2">The sequence shown here is derived from an EMBL/GenBank/DDBJ whole genome shotgun (WGS) entry which is preliminary data.</text>
</comment>
<protein>
    <submittedName>
        <fullName evidence="2">Uncharacterized protein</fullName>
    </submittedName>
</protein>
<proteinExistence type="predicted"/>
<dbReference type="EMBL" id="CAIIXF020000004">
    <property type="protein sequence ID" value="CAH1781504.1"/>
    <property type="molecule type" value="Genomic_DNA"/>
</dbReference>
<keyword evidence="3" id="KW-1185">Reference proteome</keyword>
<reference evidence="2" key="1">
    <citation type="submission" date="2022-03" db="EMBL/GenBank/DDBJ databases">
        <authorList>
            <person name="Martin C."/>
        </authorList>
    </citation>
    <scope>NUCLEOTIDE SEQUENCE</scope>
</reference>
<evidence type="ECO:0000313" key="2">
    <source>
        <dbReference type="EMBL" id="CAH1781504.1"/>
    </source>
</evidence>